<feature type="compositionally biased region" description="Basic and acidic residues" evidence="3">
    <location>
        <begin position="148"/>
        <end position="162"/>
    </location>
</feature>
<dbReference type="EMBL" id="LAZR01000834">
    <property type="protein sequence ID" value="KKN56707.1"/>
    <property type="molecule type" value="Genomic_DNA"/>
</dbReference>
<keyword evidence="1" id="KW-0479">Metal-binding</keyword>
<dbReference type="PANTHER" id="PTHR42836">
    <property type="entry name" value="7-CARBOXY-7-DEAZAGUANINE SYNTHASE"/>
    <property type="match status" value="1"/>
</dbReference>
<comment type="caution">
    <text evidence="4">The sequence shown here is derived from an EMBL/GenBank/DDBJ whole genome shotgun (WGS) entry which is preliminary data.</text>
</comment>
<dbReference type="SUPFAM" id="SSF51294">
    <property type="entry name" value="Hedgehog/intein (Hint) domain"/>
    <property type="match status" value="1"/>
</dbReference>
<dbReference type="CDD" id="cd00085">
    <property type="entry name" value="HNHc"/>
    <property type="match status" value="1"/>
</dbReference>
<dbReference type="InterPro" id="IPR013785">
    <property type="entry name" value="Aldolase_TIM"/>
</dbReference>
<gene>
    <name evidence="4" type="ORF">LCGC14_0569360</name>
</gene>
<proteinExistence type="inferred from homology"/>
<accession>A0A0F9S376</accession>
<evidence type="ECO:0000256" key="2">
    <source>
        <dbReference type="ARBA" id="ARBA00023239"/>
    </source>
</evidence>
<sequence length="549" mass="62629">MDTNDQTLNVCETFLSIDGEVNGFGRMKPSFFIRLAGCNLKCKWCFGIRPGRRIPRIATAIGPNKKLNEVKIGDMLMTYDSDHNLVETEVVDVLTREVDRWLRIKIDEVVYFVTEEHPFFTTHGLMPASNLVVGDMILHASPDDKVSFSKLGDRNPMKRPDVAAKSTENTDYTSVGKKISTTIRRKQQLGIYNHPWVNMSEDRKAEIRKQFSARMKGDKNPNWNGGSKTPNFDILSELCTAGVINVCTICNNETRVIPHHIDEDPKNDSLANIQIACHPCHNKIHKRGYNFWRGERKDGKVLSAEKQLQMLQSNGVEVQEIKLFDRKDFLPSIKPKPLKVYNLTCTPYNTYLIDYMWVHNCDSEYAREIGSGEDMTVAQILTKIKDAGNPPKITITGGEPLLQDRAQALTRTLLDFGYYVSVETNGSIDIADYSLRYRDNHISFVIDYKLDQPDKMVPDNFVNATERDWVKFVIDTDSDFEQAADLVRAFTRLRSQTSFAFSPTVWPGDHNVSDRSAWLVDKILAAQLWNVALNVQFHKIIWPGRQRGV</sequence>
<name>A0A0F9S376_9ZZZZ</name>
<dbReference type="Gene3D" id="3.20.20.70">
    <property type="entry name" value="Aldolase class I"/>
    <property type="match status" value="1"/>
</dbReference>
<keyword evidence="1" id="KW-0411">Iron-sulfur</keyword>
<dbReference type="GO" id="GO:0016829">
    <property type="term" value="F:lyase activity"/>
    <property type="evidence" value="ECO:0007669"/>
    <property type="project" value="UniProtKB-KW"/>
</dbReference>
<dbReference type="InterPro" id="IPR058240">
    <property type="entry name" value="rSAM_sf"/>
</dbReference>
<dbReference type="HAMAP" id="MF_00917">
    <property type="entry name" value="QueE"/>
    <property type="match status" value="1"/>
</dbReference>
<evidence type="ECO:0000256" key="1">
    <source>
        <dbReference type="ARBA" id="ARBA00022485"/>
    </source>
</evidence>
<dbReference type="InterPro" id="IPR030934">
    <property type="entry name" value="Intein_C"/>
</dbReference>
<dbReference type="PROSITE" id="PS50818">
    <property type="entry name" value="INTEIN_C_TER"/>
    <property type="match status" value="1"/>
</dbReference>
<keyword evidence="1" id="KW-0004">4Fe-4S</keyword>
<protein>
    <submittedName>
        <fullName evidence="4">Uncharacterized protein</fullName>
    </submittedName>
</protein>
<reference evidence="4" key="1">
    <citation type="journal article" date="2015" name="Nature">
        <title>Complex archaea that bridge the gap between prokaryotes and eukaryotes.</title>
        <authorList>
            <person name="Spang A."/>
            <person name="Saw J.H."/>
            <person name="Jorgensen S.L."/>
            <person name="Zaremba-Niedzwiedzka K."/>
            <person name="Martijn J."/>
            <person name="Lind A.E."/>
            <person name="van Eijk R."/>
            <person name="Schleper C."/>
            <person name="Guy L."/>
            <person name="Ettema T.J."/>
        </authorList>
    </citation>
    <scope>NUCLEOTIDE SEQUENCE</scope>
</reference>
<dbReference type="GO" id="GO:0051539">
    <property type="term" value="F:4 iron, 4 sulfur cluster binding"/>
    <property type="evidence" value="ECO:0007669"/>
    <property type="project" value="UniProtKB-KW"/>
</dbReference>
<evidence type="ECO:0000256" key="3">
    <source>
        <dbReference type="SAM" id="MobiDB-lite"/>
    </source>
</evidence>
<dbReference type="InterPro" id="IPR036844">
    <property type="entry name" value="Hint_dom_sf"/>
</dbReference>
<dbReference type="PANTHER" id="PTHR42836:SF1">
    <property type="entry name" value="7-CARBOXY-7-DEAZAGUANINE SYNTHASE"/>
    <property type="match status" value="1"/>
</dbReference>
<dbReference type="InterPro" id="IPR003615">
    <property type="entry name" value="HNH_nuc"/>
</dbReference>
<dbReference type="SUPFAM" id="SSF102114">
    <property type="entry name" value="Radical SAM enzymes"/>
    <property type="match status" value="1"/>
</dbReference>
<keyword evidence="1" id="KW-0408">Iron</keyword>
<evidence type="ECO:0000313" key="4">
    <source>
        <dbReference type="EMBL" id="KKN56707.1"/>
    </source>
</evidence>
<feature type="region of interest" description="Disordered" evidence="3">
    <location>
        <begin position="148"/>
        <end position="169"/>
    </location>
</feature>
<dbReference type="InterPro" id="IPR024924">
    <property type="entry name" value="7-CO-7-deazaguanine_synth-like"/>
</dbReference>
<dbReference type="AlphaFoldDB" id="A0A0F9S376"/>
<dbReference type="Gene3D" id="2.170.16.10">
    <property type="entry name" value="Hedgehog/Intein (Hint) domain"/>
    <property type="match status" value="1"/>
</dbReference>
<organism evidence="4">
    <name type="scientific">marine sediment metagenome</name>
    <dbReference type="NCBI Taxonomy" id="412755"/>
    <lineage>
        <taxon>unclassified sequences</taxon>
        <taxon>metagenomes</taxon>
        <taxon>ecological metagenomes</taxon>
    </lineage>
</organism>
<keyword evidence="2" id="KW-0456">Lyase</keyword>